<dbReference type="PRINTS" id="PR00097">
    <property type="entry name" value="ANTSNTHASEII"/>
</dbReference>
<dbReference type="GO" id="GO:0004049">
    <property type="term" value="F:anthranilate synthase activity"/>
    <property type="evidence" value="ECO:0007669"/>
    <property type="project" value="TreeGrafter"/>
</dbReference>
<keyword evidence="1" id="KW-0315">Glutamine amidotransferase</keyword>
<dbReference type="InterPro" id="IPR050472">
    <property type="entry name" value="Anth_synth/Amidotransfase"/>
</dbReference>
<reference evidence="3 4" key="1">
    <citation type="journal article" date="2018" name="Environ. Microbiol.">
        <title>Ecological and genomic features of two widespread freshwater picocyanobacteria.</title>
        <authorList>
            <person name="Cabello-Yeves P.J."/>
            <person name="Picazo A."/>
            <person name="Camacho A."/>
            <person name="Callieri C."/>
            <person name="Rosselli R."/>
            <person name="Roda-Garcia J.J."/>
            <person name="Coutinho F.H."/>
            <person name="Rodriguez-Valera F."/>
        </authorList>
    </citation>
    <scope>NUCLEOTIDE SEQUENCE [LARGE SCALE GENOMIC DNA]</scope>
    <source>
        <strain evidence="3 4">Tous</strain>
    </source>
</reference>
<dbReference type="GO" id="GO:0005829">
    <property type="term" value="C:cytosol"/>
    <property type="evidence" value="ECO:0007669"/>
    <property type="project" value="TreeGrafter"/>
</dbReference>
<dbReference type="PANTHER" id="PTHR43418:SF4">
    <property type="entry name" value="MULTIFUNCTIONAL TRYPTOPHAN BIOSYNTHESIS PROTEIN"/>
    <property type="match status" value="1"/>
</dbReference>
<keyword evidence="4" id="KW-1185">Reference proteome</keyword>
<dbReference type="OrthoDB" id="9804328at2"/>
<dbReference type="CDD" id="cd01743">
    <property type="entry name" value="GATase1_Anthranilate_Synthase"/>
    <property type="match status" value="1"/>
</dbReference>
<dbReference type="PRINTS" id="PR00099">
    <property type="entry name" value="CPSGATASE"/>
</dbReference>
<dbReference type="Gene3D" id="3.40.50.880">
    <property type="match status" value="1"/>
</dbReference>
<evidence type="ECO:0000313" key="4">
    <source>
        <dbReference type="Proteomes" id="UP000243002"/>
    </source>
</evidence>
<accession>A0A2P7MT87</accession>
<evidence type="ECO:0000259" key="2">
    <source>
        <dbReference type="Pfam" id="PF00117"/>
    </source>
</evidence>
<dbReference type="PRINTS" id="PR00096">
    <property type="entry name" value="GATASE"/>
</dbReference>
<proteinExistence type="predicted"/>
<evidence type="ECO:0000256" key="1">
    <source>
        <dbReference type="ARBA" id="ARBA00022962"/>
    </source>
</evidence>
<dbReference type="InterPro" id="IPR029062">
    <property type="entry name" value="Class_I_gatase-like"/>
</dbReference>
<dbReference type="InterPro" id="IPR017926">
    <property type="entry name" value="GATASE"/>
</dbReference>
<dbReference type="PANTHER" id="PTHR43418">
    <property type="entry name" value="MULTIFUNCTIONAL TRYPTOPHAN BIOSYNTHESIS PROTEIN-RELATED"/>
    <property type="match status" value="1"/>
</dbReference>
<dbReference type="GO" id="GO:0000162">
    <property type="term" value="P:L-tryptophan biosynthetic process"/>
    <property type="evidence" value="ECO:0007669"/>
    <property type="project" value="TreeGrafter"/>
</dbReference>
<protein>
    <submittedName>
        <fullName evidence="3">Aminodeoxychorismate/anthranilate synthase component II</fullName>
    </submittedName>
</protein>
<dbReference type="PROSITE" id="PS51273">
    <property type="entry name" value="GATASE_TYPE_1"/>
    <property type="match status" value="1"/>
</dbReference>
<feature type="domain" description="Glutamine amidotransferase" evidence="2">
    <location>
        <begin position="3"/>
        <end position="194"/>
    </location>
</feature>
<sequence>MLLVLDNYDSFTFNLVQYLGELAAEHPIAAKVRVERNDALSLEQIRALAPDAILISPGPGDPDQSGVCLEVLRELSPTIPTLGVCLGHQSIAQVYGGKVVRAKELMHGKTSPVLHSGQGVFEGLPNPLTATRYHSLIAERETLPDCLEITAWLEDGTVMGLRHRDFTHIQGVQFHPESVLTQEGHALLANFLRQASQPATASQLG</sequence>
<dbReference type="EMBL" id="PXXO01000012">
    <property type="protein sequence ID" value="PSJ04454.1"/>
    <property type="molecule type" value="Genomic_DNA"/>
</dbReference>
<dbReference type="RefSeq" id="WP_106632707.1">
    <property type="nucleotide sequence ID" value="NZ_PXXO01000012.1"/>
</dbReference>
<organism evidence="3 4">
    <name type="scientific">Cyanobium usitatum str. Tous</name>
    <dbReference type="NCBI Taxonomy" id="2116684"/>
    <lineage>
        <taxon>Bacteria</taxon>
        <taxon>Bacillati</taxon>
        <taxon>Cyanobacteriota</taxon>
        <taxon>Cyanophyceae</taxon>
        <taxon>Synechococcales</taxon>
        <taxon>Prochlorococcaceae</taxon>
        <taxon>Cyanobium</taxon>
    </lineage>
</organism>
<dbReference type="Pfam" id="PF00117">
    <property type="entry name" value="GATase"/>
    <property type="match status" value="1"/>
</dbReference>
<dbReference type="FunFam" id="3.40.50.880:FF:000003">
    <property type="entry name" value="Anthranilate synthase component II"/>
    <property type="match status" value="1"/>
</dbReference>
<gene>
    <name evidence="3" type="ORF">C7K55_10660</name>
</gene>
<dbReference type="Proteomes" id="UP000243002">
    <property type="component" value="Unassembled WGS sequence"/>
</dbReference>
<dbReference type="SUPFAM" id="SSF52317">
    <property type="entry name" value="Class I glutamine amidotransferase-like"/>
    <property type="match status" value="1"/>
</dbReference>
<dbReference type="AlphaFoldDB" id="A0A2P7MT87"/>
<dbReference type="NCBIfam" id="TIGR00566">
    <property type="entry name" value="trpG_papA"/>
    <property type="match status" value="1"/>
</dbReference>
<evidence type="ECO:0000313" key="3">
    <source>
        <dbReference type="EMBL" id="PSJ04454.1"/>
    </source>
</evidence>
<comment type="caution">
    <text evidence="3">The sequence shown here is derived from an EMBL/GenBank/DDBJ whole genome shotgun (WGS) entry which is preliminary data.</text>
</comment>
<dbReference type="InterPro" id="IPR006221">
    <property type="entry name" value="TrpG/PapA_dom"/>
</dbReference>
<name>A0A2P7MT87_9CYAN</name>